<accession>A0ABX0UBY0</accession>
<sequence>MHHDAGIVGAALTKDVWKRRLELLKEGGCNAIRIAHNPASCEFLDFCDVVVYSYKPHKYYYFKKTYSNKAMMGTENVPRLYEWKAVVERDFIPDLFLWTGVIIWENVELRIG</sequence>
<protein>
    <recommendedName>
        <fullName evidence="1">Glycoside hydrolase family 2 catalytic domain-containing protein</fullName>
    </recommendedName>
</protein>
<dbReference type="SUPFAM" id="SSF51445">
    <property type="entry name" value="(Trans)glycosidases"/>
    <property type="match status" value="1"/>
</dbReference>
<organism evidence="2 3">
    <name type="scientific">Wenyingzhuangia heitensis</name>
    <dbReference type="NCBI Taxonomy" id="1487859"/>
    <lineage>
        <taxon>Bacteria</taxon>
        <taxon>Pseudomonadati</taxon>
        <taxon>Bacteroidota</taxon>
        <taxon>Flavobacteriia</taxon>
        <taxon>Flavobacteriales</taxon>
        <taxon>Flavobacteriaceae</taxon>
        <taxon>Wenyingzhuangia</taxon>
    </lineage>
</organism>
<reference evidence="2 3" key="1">
    <citation type="submission" date="2020-03" db="EMBL/GenBank/DDBJ databases">
        <title>Genomic Encyclopedia of Type Strains, Phase IV (KMG-IV): sequencing the most valuable type-strain genomes for metagenomic binning, comparative biology and taxonomic classification.</title>
        <authorList>
            <person name="Goeker M."/>
        </authorList>
    </citation>
    <scope>NUCLEOTIDE SEQUENCE [LARGE SCALE GENOMIC DNA]</scope>
    <source>
        <strain evidence="2 3">DSM 101599</strain>
    </source>
</reference>
<evidence type="ECO:0000313" key="3">
    <source>
        <dbReference type="Proteomes" id="UP000745859"/>
    </source>
</evidence>
<dbReference type="EMBL" id="JAASQL010000005">
    <property type="protein sequence ID" value="NIJ46334.1"/>
    <property type="molecule type" value="Genomic_DNA"/>
</dbReference>
<keyword evidence="3" id="KW-1185">Reference proteome</keyword>
<comment type="caution">
    <text evidence="2">The sequence shown here is derived from an EMBL/GenBank/DDBJ whole genome shotgun (WGS) entry which is preliminary data.</text>
</comment>
<dbReference type="InterPro" id="IPR006103">
    <property type="entry name" value="Glyco_hydro_2_cat"/>
</dbReference>
<dbReference type="Gene3D" id="3.20.20.80">
    <property type="entry name" value="Glycosidases"/>
    <property type="match status" value="2"/>
</dbReference>
<dbReference type="InterPro" id="IPR017853">
    <property type="entry name" value="GH"/>
</dbReference>
<dbReference type="Proteomes" id="UP000745859">
    <property type="component" value="Unassembled WGS sequence"/>
</dbReference>
<proteinExistence type="predicted"/>
<dbReference type="RefSeq" id="WP_208412366.1">
    <property type="nucleotide sequence ID" value="NZ_JAASQL010000005.1"/>
</dbReference>
<evidence type="ECO:0000313" key="2">
    <source>
        <dbReference type="EMBL" id="NIJ46334.1"/>
    </source>
</evidence>
<evidence type="ECO:0000259" key="1">
    <source>
        <dbReference type="Pfam" id="PF02836"/>
    </source>
</evidence>
<gene>
    <name evidence="2" type="ORF">FHR24_002818</name>
</gene>
<feature type="domain" description="Glycoside hydrolase family 2 catalytic" evidence="1">
    <location>
        <begin position="2"/>
        <end position="48"/>
    </location>
</feature>
<name>A0ABX0UBY0_9FLAO</name>
<dbReference type="Pfam" id="PF02836">
    <property type="entry name" value="Glyco_hydro_2_C"/>
    <property type="match status" value="1"/>
</dbReference>